<evidence type="ECO:0000313" key="12">
    <source>
        <dbReference type="Proteomes" id="UP000184462"/>
    </source>
</evidence>
<accession>A0A1M4XGM8</accession>
<dbReference type="SUPFAM" id="SSF55021">
    <property type="entry name" value="ACT-like"/>
    <property type="match status" value="1"/>
</dbReference>
<dbReference type="NCBIfam" id="TIGR00657">
    <property type="entry name" value="asp_kinases"/>
    <property type="match status" value="1"/>
</dbReference>
<protein>
    <recommendedName>
        <fullName evidence="8">Aspartokinase</fullName>
        <ecNumber evidence="8">2.7.2.4</ecNumber>
    </recommendedName>
</protein>
<dbReference type="EMBL" id="FQTW01000009">
    <property type="protein sequence ID" value="SHE92704.1"/>
    <property type="molecule type" value="Genomic_DNA"/>
</dbReference>
<dbReference type="PANTHER" id="PTHR21499:SF59">
    <property type="entry name" value="ASPARTOKINASE"/>
    <property type="match status" value="1"/>
</dbReference>
<evidence type="ECO:0000256" key="5">
    <source>
        <dbReference type="ARBA" id="ARBA00022777"/>
    </source>
</evidence>
<dbReference type="PANTHER" id="PTHR21499">
    <property type="entry name" value="ASPARTATE KINASE"/>
    <property type="match status" value="1"/>
</dbReference>
<dbReference type="Gene3D" id="3.30.70.260">
    <property type="match status" value="1"/>
</dbReference>
<dbReference type="OrthoDB" id="9799110at2"/>
<dbReference type="UniPathway" id="UPA00050">
    <property type="reaction ID" value="UER00461"/>
</dbReference>
<dbReference type="GO" id="GO:0009090">
    <property type="term" value="P:homoserine biosynthetic process"/>
    <property type="evidence" value="ECO:0007669"/>
    <property type="project" value="TreeGrafter"/>
</dbReference>
<gene>
    <name evidence="11" type="ORF">SAMN05444278_1092</name>
</gene>
<comment type="pathway">
    <text evidence="1 9">Amino-acid biosynthesis; L-lysine biosynthesis via DAP pathway; (S)-tetrahydrodipicolinate from L-aspartate: step 1/4.</text>
</comment>
<dbReference type="GO" id="GO:0005524">
    <property type="term" value="F:ATP binding"/>
    <property type="evidence" value="ECO:0007669"/>
    <property type="project" value="UniProtKB-KW"/>
</dbReference>
<dbReference type="UniPathway" id="UPA00034">
    <property type="reaction ID" value="UER00015"/>
</dbReference>
<dbReference type="RefSeq" id="WP_073193479.1">
    <property type="nucleotide sequence ID" value="NZ_FQTW01000009.1"/>
</dbReference>
<dbReference type="STRING" id="1155689.SAMN05444278_1092"/>
<dbReference type="Proteomes" id="UP000184462">
    <property type="component" value="Unassembled WGS sequence"/>
</dbReference>
<dbReference type="InterPro" id="IPR001341">
    <property type="entry name" value="Asp_kinase"/>
</dbReference>
<evidence type="ECO:0000256" key="3">
    <source>
        <dbReference type="ARBA" id="ARBA00022679"/>
    </source>
</evidence>
<comment type="pathway">
    <text evidence="9">Amino-acid biosynthesis; L-methionine biosynthesis via de novo pathway; L-homoserine from L-aspartate: step 1/3.</text>
</comment>
<dbReference type="UniPathway" id="UPA00051">
    <property type="reaction ID" value="UER00462"/>
</dbReference>
<dbReference type="EC" id="2.7.2.4" evidence="8"/>
<keyword evidence="5 8" id="KW-0418">Kinase</keyword>
<feature type="domain" description="Aspartate/glutamate/uridylate kinase" evidence="10">
    <location>
        <begin position="3"/>
        <end position="276"/>
    </location>
</feature>
<dbReference type="GO" id="GO:0005829">
    <property type="term" value="C:cytosol"/>
    <property type="evidence" value="ECO:0007669"/>
    <property type="project" value="TreeGrafter"/>
</dbReference>
<reference evidence="11 12" key="1">
    <citation type="submission" date="2016-11" db="EMBL/GenBank/DDBJ databases">
        <authorList>
            <person name="Jaros S."/>
            <person name="Januszkiewicz K."/>
            <person name="Wedrychowicz H."/>
        </authorList>
    </citation>
    <scope>NUCLEOTIDE SEQUENCE [LARGE SCALE GENOMIC DNA]</scope>
    <source>
        <strain evidence="11 12">DSM 25661</strain>
    </source>
</reference>
<comment type="pathway">
    <text evidence="9">Amino-acid biosynthesis; L-threonine biosynthesis; L-threonine from L-aspartate: step 1/5.</text>
</comment>
<dbReference type="AlphaFoldDB" id="A0A1M4XGM8"/>
<proteinExistence type="inferred from homology"/>
<dbReference type="SUPFAM" id="SSF53633">
    <property type="entry name" value="Carbamate kinase-like"/>
    <property type="match status" value="1"/>
</dbReference>
<comment type="catalytic activity">
    <reaction evidence="7 8">
        <text>L-aspartate + ATP = 4-phospho-L-aspartate + ADP</text>
        <dbReference type="Rhea" id="RHEA:23776"/>
        <dbReference type="ChEBI" id="CHEBI:29991"/>
        <dbReference type="ChEBI" id="CHEBI:30616"/>
        <dbReference type="ChEBI" id="CHEBI:57535"/>
        <dbReference type="ChEBI" id="CHEBI:456216"/>
        <dbReference type="EC" id="2.7.2.4"/>
    </reaction>
</comment>
<evidence type="ECO:0000313" key="11">
    <source>
        <dbReference type="EMBL" id="SHE92704.1"/>
    </source>
</evidence>
<name>A0A1M4XGM8_9FLAO</name>
<keyword evidence="4" id="KW-0547">Nucleotide-binding</keyword>
<comment type="similarity">
    <text evidence="2 8">Belongs to the aspartokinase family.</text>
</comment>
<dbReference type="GO" id="GO:0004072">
    <property type="term" value="F:aspartate kinase activity"/>
    <property type="evidence" value="ECO:0007669"/>
    <property type="project" value="UniProtKB-EC"/>
</dbReference>
<evidence type="ECO:0000259" key="10">
    <source>
        <dbReference type="Pfam" id="PF00696"/>
    </source>
</evidence>
<evidence type="ECO:0000256" key="2">
    <source>
        <dbReference type="ARBA" id="ARBA00010122"/>
    </source>
</evidence>
<dbReference type="Gene3D" id="1.20.120.1320">
    <property type="entry name" value="Aspartokinase, catalytic domain"/>
    <property type="match status" value="1"/>
</dbReference>
<keyword evidence="6" id="KW-0067">ATP-binding</keyword>
<sequence>MQIFKFGGASVKDAAGVRNVAEVLKLTGTDQKLLVVSAMGKTTNALEHIVKLYFDHDQKLDQAITDLKQKHHQILNDLFESKSHPAYTKVNYFFDELRIFLDRNKSPNYDFVYDQVVSFGELISTSIVSQFLNSLSIANTWHDCRNLIDTTSVYRDAGVNWERTQEKINAHVDTSELNITQGFIGSDQHNFTTTLGREGSDYTAAIFAYCLNAESVTIWKDVPGVLNGDPNVFNNTQLLHQISYEEAIELAFYGASVIHPKTLQPLQKKEIPLLVKSFFNPTDKGTCVQKGEQIQPLVPCYIVKPNLVLLSLSSLDFSFFVEENISEIFALFHRYQIKVDLIQNSAISFSVCVDNKFNNVDKLIGELKAKFKVTYNKDVSLFTIRHFNDAAIQRIEKDKSVLLKQVTRETVQLVVN</sequence>
<keyword evidence="3 8" id="KW-0808">Transferase</keyword>
<dbReference type="GO" id="GO:0009088">
    <property type="term" value="P:threonine biosynthetic process"/>
    <property type="evidence" value="ECO:0007669"/>
    <property type="project" value="UniProtKB-UniPathway"/>
</dbReference>
<dbReference type="Gene3D" id="3.40.1160.10">
    <property type="entry name" value="Acetylglutamate kinase-like"/>
    <property type="match status" value="1"/>
</dbReference>
<dbReference type="Pfam" id="PF00696">
    <property type="entry name" value="AA_kinase"/>
    <property type="match status" value="1"/>
</dbReference>
<evidence type="ECO:0000256" key="4">
    <source>
        <dbReference type="ARBA" id="ARBA00022741"/>
    </source>
</evidence>
<evidence type="ECO:0000256" key="9">
    <source>
        <dbReference type="RuleBase" id="RU004249"/>
    </source>
</evidence>
<dbReference type="InterPro" id="IPR001048">
    <property type="entry name" value="Asp/Glu/Uridylate_kinase"/>
</dbReference>
<evidence type="ECO:0000256" key="7">
    <source>
        <dbReference type="ARBA" id="ARBA00047872"/>
    </source>
</evidence>
<organism evidence="11 12">
    <name type="scientific">Psychroflexus salarius</name>
    <dbReference type="NCBI Taxonomy" id="1155689"/>
    <lineage>
        <taxon>Bacteria</taxon>
        <taxon>Pseudomonadati</taxon>
        <taxon>Bacteroidota</taxon>
        <taxon>Flavobacteriia</taxon>
        <taxon>Flavobacteriales</taxon>
        <taxon>Flavobacteriaceae</taxon>
        <taxon>Psychroflexus</taxon>
    </lineage>
</organism>
<dbReference type="InterPro" id="IPR045865">
    <property type="entry name" value="ACT-like_dom_sf"/>
</dbReference>
<keyword evidence="12" id="KW-1185">Reference proteome</keyword>
<evidence type="ECO:0000256" key="6">
    <source>
        <dbReference type="ARBA" id="ARBA00022840"/>
    </source>
</evidence>
<evidence type="ECO:0000256" key="8">
    <source>
        <dbReference type="RuleBase" id="RU003448"/>
    </source>
</evidence>
<keyword evidence="9" id="KW-0028">Amino-acid biosynthesis</keyword>
<dbReference type="CDD" id="cd04243">
    <property type="entry name" value="AAK_AK-HSDH-like"/>
    <property type="match status" value="1"/>
</dbReference>
<evidence type="ECO:0000256" key="1">
    <source>
        <dbReference type="ARBA" id="ARBA00004766"/>
    </source>
</evidence>
<dbReference type="GO" id="GO:0009089">
    <property type="term" value="P:lysine biosynthetic process via diaminopimelate"/>
    <property type="evidence" value="ECO:0007669"/>
    <property type="project" value="UniProtKB-UniPathway"/>
</dbReference>
<dbReference type="InterPro" id="IPR036393">
    <property type="entry name" value="AceGlu_kinase-like_sf"/>
</dbReference>
<dbReference type="InterPro" id="IPR042199">
    <property type="entry name" value="AsparK_Bifunc_asparK/hSer_DH"/>
</dbReference>